<feature type="binding site" evidence="11">
    <location>
        <position position="355"/>
    </location>
    <ligand>
        <name>Mg(2+)</name>
        <dbReference type="ChEBI" id="CHEBI:18420"/>
        <note>shared with alpha subunit</note>
    </ligand>
</feature>
<dbReference type="Pfam" id="PF03484">
    <property type="entry name" value="B5"/>
    <property type="match status" value="1"/>
</dbReference>
<dbReference type="SMART" id="SM00873">
    <property type="entry name" value="B3_4"/>
    <property type="match status" value="1"/>
</dbReference>
<dbReference type="InterPro" id="IPR004532">
    <property type="entry name" value="Phe-tRNA-ligase_IIc_bsu_bact"/>
</dbReference>
<dbReference type="Gene3D" id="3.50.40.10">
    <property type="entry name" value="Phenylalanyl-trna Synthetase, Chain B, domain 3"/>
    <property type="match status" value="1"/>
</dbReference>
<dbReference type="InterPro" id="IPR005121">
    <property type="entry name" value="Fdx_antiC-bd"/>
</dbReference>
<dbReference type="InterPro" id="IPR009061">
    <property type="entry name" value="DNA-bd_dom_put_sf"/>
</dbReference>
<evidence type="ECO:0000256" key="1">
    <source>
        <dbReference type="ARBA" id="ARBA00008653"/>
    </source>
</evidence>
<keyword evidence="4 11" id="KW-0479">Metal-binding</keyword>
<dbReference type="Gene3D" id="3.30.70.380">
    <property type="entry name" value="Ferrodoxin-fold anticodon-binding domain"/>
    <property type="match status" value="1"/>
</dbReference>
<comment type="similarity">
    <text evidence="1 11">Belongs to the phenylalanyl-tRNA synthetase beta subunit family. Type 1 subfamily.</text>
</comment>
<dbReference type="GO" id="GO:0003723">
    <property type="term" value="F:RNA binding"/>
    <property type="evidence" value="ECO:0007669"/>
    <property type="project" value="InterPro"/>
</dbReference>
<dbReference type="GO" id="GO:0006432">
    <property type="term" value="P:phenylalanyl-tRNA aminoacylation"/>
    <property type="evidence" value="ECO:0007669"/>
    <property type="project" value="UniProtKB-UniRule"/>
</dbReference>
<protein>
    <recommendedName>
        <fullName evidence="11">Phenylalanine--tRNA ligase beta subunit</fullName>
        <ecNumber evidence="11">6.1.1.20</ecNumber>
    </recommendedName>
    <alternativeName>
        <fullName evidence="11">Phenylalanyl-tRNA synthetase beta subunit</fullName>
        <shortName evidence="11">PheRS</shortName>
    </alternativeName>
</protein>
<evidence type="ECO:0000256" key="2">
    <source>
        <dbReference type="ARBA" id="ARBA00011209"/>
    </source>
</evidence>
<dbReference type="InterPro" id="IPR045864">
    <property type="entry name" value="aa-tRNA-synth_II/BPL/LPL"/>
</dbReference>
<dbReference type="SMART" id="SM00896">
    <property type="entry name" value="FDX-ACB"/>
    <property type="match status" value="1"/>
</dbReference>
<dbReference type="Pfam" id="PF03147">
    <property type="entry name" value="FDX-ACB"/>
    <property type="match status" value="1"/>
</dbReference>
<dbReference type="GO" id="GO:0009328">
    <property type="term" value="C:phenylalanine-tRNA ligase complex"/>
    <property type="evidence" value="ECO:0007669"/>
    <property type="project" value="TreeGrafter"/>
</dbReference>
<evidence type="ECO:0000256" key="3">
    <source>
        <dbReference type="ARBA" id="ARBA00022598"/>
    </source>
</evidence>
<dbReference type="HAMAP" id="MF_00283">
    <property type="entry name" value="Phe_tRNA_synth_beta1"/>
    <property type="match status" value="1"/>
</dbReference>
<dbReference type="InterPro" id="IPR005147">
    <property type="entry name" value="tRNA_synthase_B5-dom"/>
</dbReference>
<evidence type="ECO:0000256" key="7">
    <source>
        <dbReference type="ARBA" id="ARBA00022842"/>
    </source>
</evidence>
<evidence type="ECO:0000256" key="11">
    <source>
        <dbReference type="HAMAP-Rule" id="MF_00283"/>
    </source>
</evidence>
<comment type="subcellular location">
    <subcellularLocation>
        <location evidence="11">Cytoplasm</location>
    </subcellularLocation>
</comment>
<dbReference type="SUPFAM" id="SSF55681">
    <property type="entry name" value="Class II aaRS and biotin synthetases"/>
    <property type="match status" value="1"/>
</dbReference>
<dbReference type="Proteomes" id="UP000230033">
    <property type="component" value="Unassembled WGS sequence"/>
</dbReference>
<dbReference type="NCBIfam" id="TIGR00472">
    <property type="entry name" value="pheT_bact"/>
    <property type="match status" value="1"/>
</dbReference>
<dbReference type="AlphaFoldDB" id="A0A2H0WM76"/>
<reference evidence="15" key="1">
    <citation type="submission" date="2017-09" db="EMBL/GenBank/DDBJ databases">
        <title>Depth-based differentiation of microbial function through sediment-hosted aquifers and enrichment of novel symbionts in the deep terrestrial subsurface.</title>
        <authorList>
            <person name="Probst A.J."/>
            <person name="Ladd B."/>
            <person name="Jarett J.K."/>
            <person name="Geller-Mcgrath D.E."/>
            <person name="Sieber C.M.K."/>
            <person name="Emerson J.B."/>
            <person name="Anantharaman K."/>
            <person name="Thomas B.C."/>
            <person name="Malmstrom R."/>
            <person name="Stieglmeier M."/>
            <person name="Klingl A."/>
            <person name="Woyke T."/>
            <person name="Ryan C.M."/>
            <person name="Banfield J.F."/>
        </authorList>
    </citation>
    <scope>NUCLEOTIDE SEQUENCE [LARGE SCALE GENOMIC DNA]</scope>
</reference>
<dbReference type="PROSITE" id="PS51447">
    <property type="entry name" value="FDX_ACB"/>
    <property type="match status" value="1"/>
</dbReference>
<keyword evidence="8 11" id="KW-0648">Protein biosynthesis</keyword>
<dbReference type="PROSITE" id="PS51483">
    <property type="entry name" value="B5"/>
    <property type="match status" value="1"/>
</dbReference>
<dbReference type="EC" id="6.1.1.20" evidence="11"/>
<dbReference type="InterPro" id="IPR020825">
    <property type="entry name" value="Phe-tRNA_synthase-like_B3/B4"/>
</dbReference>
<dbReference type="PANTHER" id="PTHR10947:SF0">
    <property type="entry name" value="PHENYLALANINE--TRNA LIGASE BETA SUBUNIT"/>
    <property type="match status" value="1"/>
</dbReference>
<dbReference type="Pfam" id="PF17759">
    <property type="entry name" value="tRNA_synthFbeta"/>
    <property type="match status" value="1"/>
</dbReference>
<keyword evidence="3 11" id="KW-0436">Ligase</keyword>
<dbReference type="Gene3D" id="3.30.56.10">
    <property type="match status" value="2"/>
</dbReference>
<evidence type="ECO:0000259" key="13">
    <source>
        <dbReference type="PROSITE" id="PS51483"/>
    </source>
</evidence>
<evidence type="ECO:0000256" key="8">
    <source>
        <dbReference type="ARBA" id="ARBA00022917"/>
    </source>
</evidence>
<dbReference type="SUPFAM" id="SSF54991">
    <property type="entry name" value="Anticodon-binding domain of PheRS"/>
    <property type="match status" value="1"/>
</dbReference>
<evidence type="ECO:0000313" key="15">
    <source>
        <dbReference type="Proteomes" id="UP000230033"/>
    </source>
</evidence>
<comment type="subunit">
    <text evidence="2 11">Tetramer of two alpha and two beta subunits.</text>
</comment>
<dbReference type="InterPro" id="IPR036690">
    <property type="entry name" value="Fdx_antiC-bd_sf"/>
</dbReference>
<name>A0A2H0WM76_9BACT</name>
<organism evidence="14 15">
    <name type="scientific">Candidatus Shapirobacteria bacterium CG09_land_8_20_14_0_10_47_13</name>
    <dbReference type="NCBI Taxonomy" id="1974481"/>
    <lineage>
        <taxon>Bacteria</taxon>
        <taxon>Candidatus Shapironibacteriota</taxon>
    </lineage>
</organism>
<dbReference type="GO" id="GO:0000287">
    <property type="term" value="F:magnesium ion binding"/>
    <property type="evidence" value="ECO:0007669"/>
    <property type="project" value="UniProtKB-UniRule"/>
</dbReference>
<sequence>MAISLMKIPISWLKDYVNVPRDLSVLTDKLTMAGHLLDKTEEGNGGAVIDLELRGNRADCYSILGVAKEVAALFKTAVKYPSLHPKLKRVSLLKECQNTIKTPLVKRVMMIVLKDVKITDSPNWIKQRLIAYGIPPINNIVDLTNYVMVELGEPMHAFDLDQIGPKIEIRLAKNGEKMTTFLGQTITLTSDDLVWANSKSPLSIAGAIGEKYHSISEKTNNILVEAANYDRANIRRSIRRHNLMTDAGIRHEKDLDPNLVEEAIRRFLQIIKENNWGKIENCVFDYYPSPVKPWIVRLDYAKLESLGGLKVDKKVAEKILHRLNFVIKEESNSGIKVLCPTYRTDVTLEEDLIEEILRVYGYDKIPPKTLSLEIPTIITPDYINQEAKIRDALVGLGFDEAISFPFIKEKNWRYNQLLDNQPGQSVNITNPPSPDIEKMRMTLLPNLLDFAQRVINERGQRLMFFEIGKVYYKKKNKYYEKRKLGLIYWEKDKQNFLQFKGLLESLLTKINLEGIHLKEADNIPFLTNQYQLYQNKNVVGQGGQFNNIFYAEIDLNSILGKEKKPVAHLWPKFPPIIEDLSLELPPQTLIGEVLQSIKSVSPVIWSVELIDTFKDTKTVRITYQNPRKTLADKEVKEIRNKIIEAIEKQFRAQLKA</sequence>
<comment type="cofactor">
    <cofactor evidence="11">
        <name>Mg(2+)</name>
        <dbReference type="ChEBI" id="CHEBI:18420"/>
    </cofactor>
    <text evidence="11">Binds 2 magnesium ions per tetramer.</text>
</comment>
<evidence type="ECO:0000256" key="9">
    <source>
        <dbReference type="ARBA" id="ARBA00023146"/>
    </source>
</evidence>
<dbReference type="SMART" id="SM00874">
    <property type="entry name" value="B5"/>
    <property type="match status" value="1"/>
</dbReference>
<proteinExistence type="inferred from homology"/>
<keyword evidence="5 11" id="KW-0547">Nucleotide-binding</keyword>
<evidence type="ECO:0000313" key="14">
    <source>
        <dbReference type="EMBL" id="PIS13764.1"/>
    </source>
</evidence>
<dbReference type="InterPro" id="IPR005146">
    <property type="entry name" value="B3/B4_tRNA-bd"/>
</dbReference>
<dbReference type="Pfam" id="PF03483">
    <property type="entry name" value="B3_4"/>
    <property type="match status" value="1"/>
</dbReference>
<evidence type="ECO:0000256" key="4">
    <source>
        <dbReference type="ARBA" id="ARBA00022723"/>
    </source>
</evidence>
<feature type="binding site" evidence="11">
    <location>
        <position position="345"/>
    </location>
    <ligand>
        <name>Mg(2+)</name>
        <dbReference type="ChEBI" id="CHEBI:18420"/>
        <note>shared with alpha subunit</note>
    </ligand>
</feature>
<dbReference type="PANTHER" id="PTHR10947">
    <property type="entry name" value="PHENYLALANYL-TRNA SYNTHETASE BETA CHAIN AND LEUCINE-RICH REPEAT-CONTAINING PROTEIN 47"/>
    <property type="match status" value="1"/>
</dbReference>
<keyword evidence="6 11" id="KW-0067">ATP-binding</keyword>
<dbReference type="InterPro" id="IPR045060">
    <property type="entry name" value="Phe-tRNA-ligase_IIc_bsu"/>
</dbReference>
<dbReference type="EMBL" id="PEZJ01000031">
    <property type="protein sequence ID" value="PIS13764.1"/>
    <property type="molecule type" value="Genomic_DNA"/>
</dbReference>
<dbReference type="InterPro" id="IPR041616">
    <property type="entry name" value="PheRS_beta_core"/>
</dbReference>
<keyword evidence="7 11" id="KW-0460">Magnesium</keyword>
<dbReference type="GO" id="GO:0004826">
    <property type="term" value="F:phenylalanine-tRNA ligase activity"/>
    <property type="evidence" value="ECO:0007669"/>
    <property type="project" value="UniProtKB-UniRule"/>
</dbReference>
<feature type="binding site" evidence="11">
    <location>
        <position position="354"/>
    </location>
    <ligand>
        <name>Mg(2+)</name>
        <dbReference type="ChEBI" id="CHEBI:18420"/>
        <note>shared with alpha subunit</note>
    </ligand>
</feature>
<feature type="binding site" evidence="11">
    <location>
        <position position="351"/>
    </location>
    <ligand>
        <name>Mg(2+)</name>
        <dbReference type="ChEBI" id="CHEBI:18420"/>
        <note>shared with alpha subunit</note>
    </ligand>
</feature>
<comment type="catalytic activity">
    <reaction evidence="10 11">
        <text>tRNA(Phe) + L-phenylalanine + ATP = L-phenylalanyl-tRNA(Phe) + AMP + diphosphate + H(+)</text>
        <dbReference type="Rhea" id="RHEA:19413"/>
        <dbReference type="Rhea" id="RHEA-COMP:9668"/>
        <dbReference type="Rhea" id="RHEA-COMP:9699"/>
        <dbReference type="ChEBI" id="CHEBI:15378"/>
        <dbReference type="ChEBI" id="CHEBI:30616"/>
        <dbReference type="ChEBI" id="CHEBI:33019"/>
        <dbReference type="ChEBI" id="CHEBI:58095"/>
        <dbReference type="ChEBI" id="CHEBI:78442"/>
        <dbReference type="ChEBI" id="CHEBI:78531"/>
        <dbReference type="ChEBI" id="CHEBI:456215"/>
        <dbReference type="EC" id="6.1.1.20"/>
    </reaction>
</comment>
<dbReference type="SUPFAM" id="SSF56037">
    <property type="entry name" value="PheT/TilS domain"/>
    <property type="match status" value="1"/>
</dbReference>
<keyword evidence="9 11" id="KW-0030">Aminoacyl-tRNA synthetase</keyword>
<evidence type="ECO:0000256" key="6">
    <source>
        <dbReference type="ARBA" id="ARBA00022840"/>
    </source>
</evidence>
<gene>
    <name evidence="11 14" type="primary">pheT</name>
    <name evidence="14" type="ORF">COT65_02425</name>
</gene>
<evidence type="ECO:0000256" key="10">
    <source>
        <dbReference type="ARBA" id="ARBA00049255"/>
    </source>
</evidence>
<feature type="domain" description="FDX-ACB" evidence="12">
    <location>
        <begin position="571"/>
        <end position="655"/>
    </location>
</feature>
<dbReference type="Gene3D" id="3.30.930.10">
    <property type="entry name" value="Bira Bifunctional Protein, Domain 2"/>
    <property type="match status" value="1"/>
</dbReference>
<accession>A0A2H0WM76</accession>
<dbReference type="SUPFAM" id="SSF46955">
    <property type="entry name" value="Putative DNA-binding domain"/>
    <property type="match status" value="2"/>
</dbReference>
<keyword evidence="11" id="KW-0963">Cytoplasm</keyword>
<dbReference type="GO" id="GO:0005524">
    <property type="term" value="F:ATP binding"/>
    <property type="evidence" value="ECO:0007669"/>
    <property type="project" value="UniProtKB-UniRule"/>
</dbReference>
<evidence type="ECO:0000259" key="12">
    <source>
        <dbReference type="PROSITE" id="PS51447"/>
    </source>
</evidence>
<comment type="caution">
    <text evidence="14">The sequence shown here is derived from an EMBL/GenBank/DDBJ whole genome shotgun (WGS) entry which is preliminary data.</text>
</comment>
<feature type="domain" description="B5" evidence="13">
    <location>
        <begin position="291"/>
        <end position="367"/>
    </location>
</feature>
<evidence type="ECO:0000256" key="5">
    <source>
        <dbReference type="ARBA" id="ARBA00022741"/>
    </source>
</evidence>